<evidence type="ECO:0008006" key="3">
    <source>
        <dbReference type="Google" id="ProtNLM"/>
    </source>
</evidence>
<name>A0A7W7C675_9PSEU</name>
<dbReference type="Pfam" id="PF04978">
    <property type="entry name" value="MST"/>
    <property type="match status" value="1"/>
</dbReference>
<gene>
    <name evidence="1" type="ORF">HNR67_001398</name>
</gene>
<protein>
    <recommendedName>
        <fullName evidence="3">DinB family protein</fullName>
    </recommendedName>
</protein>
<accession>A0A7W7C675</accession>
<dbReference type="SUPFAM" id="SSF109854">
    <property type="entry name" value="DinB/YfiT-like putative metalloenzymes"/>
    <property type="match status" value="1"/>
</dbReference>
<evidence type="ECO:0000313" key="2">
    <source>
        <dbReference type="Proteomes" id="UP000533598"/>
    </source>
</evidence>
<dbReference type="RefSeq" id="WP_185001274.1">
    <property type="nucleotide sequence ID" value="NZ_BAAAUI010000006.1"/>
</dbReference>
<dbReference type="Proteomes" id="UP000533598">
    <property type="component" value="Unassembled WGS sequence"/>
</dbReference>
<proteinExistence type="predicted"/>
<dbReference type="InterPro" id="IPR034660">
    <property type="entry name" value="DinB/YfiT-like"/>
</dbReference>
<dbReference type="InterPro" id="IPR007061">
    <property type="entry name" value="MST-like"/>
</dbReference>
<dbReference type="Gene3D" id="1.20.120.450">
    <property type="entry name" value="dinb family like domain"/>
    <property type="match status" value="1"/>
</dbReference>
<keyword evidence="2" id="KW-1185">Reference proteome</keyword>
<dbReference type="EMBL" id="JACHMH010000001">
    <property type="protein sequence ID" value="MBB4675280.1"/>
    <property type="molecule type" value="Genomic_DNA"/>
</dbReference>
<dbReference type="AlphaFoldDB" id="A0A7W7C675"/>
<sequence>MTDTKLTGERADLLAALANARFFLRHTTQNLTDEQANQRTTVSELTLAGLIKHVTGAEVSWTSFIESNGYRMYWEEEADGDWSDTFTPKPGETLATLLDRYTEVAARTDHLIATLPSLDVAHPLPDEPWFEKGSWTARRVLTNLIAETAQHAGHADIIRESLDGQKSMG</sequence>
<comment type="caution">
    <text evidence="1">The sequence shown here is derived from an EMBL/GenBank/DDBJ whole genome shotgun (WGS) entry which is preliminary data.</text>
</comment>
<evidence type="ECO:0000313" key="1">
    <source>
        <dbReference type="EMBL" id="MBB4675280.1"/>
    </source>
</evidence>
<organism evidence="1 2">
    <name type="scientific">Crossiella cryophila</name>
    <dbReference type="NCBI Taxonomy" id="43355"/>
    <lineage>
        <taxon>Bacteria</taxon>
        <taxon>Bacillati</taxon>
        <taxon>Actinomycetota</taxon>
        <taxon>Actinomycetes</taxon>
        <taxon>Pseudonocardiales</taxon>
        <taxon>Pseudonocardiaceae</taxon>
        <taxon>Crossiella</taxon>
    </lineage>
</organism>
<reference evidence="1 2" key="1">
    <citation type="submission" date="2020-08" db="EMBL/GenBank/DDBJ databases">
        <title>Sequencing the genomes of 1000 actinobacteria strains.</title>
        <authorList>
            <person name="Klenk H.-P."/>
        </authorList>
    </citation>
    <scope>NUCLEOTIDE SEQUENCE [LARGE SCALE GENOMIC DNA]</scope>
    <source>
        <strain evidence="1 2">DSM 44230</strain>
    </source>
</reference>